<feature type="non-terminal residue" evidence="1">
    <location>
        <position position="1"/>
    </location>
</feature>
<dbReference type="AlphaFoldDB" id="A0A0D2P1X1"/>
<dbReference type="EMBL" id="KN817673">
    <property type="protein sequence ID" value="KJA14595.1"/>
    <property type="molecule type" value="Genomic_DNA"/>
</dbReference>
<organism evidence="1 2">
    <name type="scientific">Hypholoma sublateritium (strain FD-334 SS-4)</name>
    <dbReference type="NCBI Taxonomy" id="945553"/>
    <lineage>
        <taxon>Eukaryota</taxon>
        <taxon>Fungi</taxon>
        <taxon>Dikarya</taxon>
        <taxon>Basidiomycota</taxon>
        <taxon>Agaricomycotina</taxon>
        <taxon>Agaricomycetes</taxon>
        <taxon>Agaricomycetidae</taxon>
        <taxon>Agaricales</taxon>
        <taxon>Agaricineae</taxon>
        <taxon>Strophariaceae</taxon>
        <taxon>Hypholoma</taxon>
    </lineage>
</organism>
<dbReference type="GO" id="GO:0003676">
    <property type="term" value="F:nucleic acid binding"/>
    <property type="evidence" value="ECO:0007669"/>
    <property type="project" value="InterPro"/>
</dbReference>
<sequence length="184" mass="21023">FVKAVKWLAEKYGIRGIRISPYNSRANGSIERPHWDLRQMLYKATGGAITKWFWFLHHVVWADRVSVRKRLGQSPFFMVTAAHPTIPLDIVEATWLVKLPGRVLTDEEVIGFRAQALAKHAALIDAMRARVSKAKIARLLKYEKDNKAVIRDFDFKPGDLVLVRNTGIESSLDKKMKPRYVGPV</sequence>
<dbReference type="PANTHER" id="PTHR48475:SF1">
    <property type="entry name" value="RNASE H TYPE-1 DOMAIN-CONTAINING PROTEIN"/>
    <property type="match status" value="1"/>
</dbReference>
<reference evidence="2" key="1">
    <citation type="submission" date="2014-04" db="EMBL/GenBank/DDBJ databases">
        <title>Evolutionary Origins and Diversification of the Mycorrhizal Mutualists.</title>
        <authorList>
            <consortium name="DOE Joint Genome Institute"/>
            <consortium name="Mycorrhizal Genomics Consortium"/>
            <person name="Kohler A."/>
            <person name="Kuo A."/>
            <person name="Nagy L.G."/>
            <person name="Floudas D."/>
            <person name="Copeland A."/>
            <person name="Barry K.W."/>
            <person name="Cichocki N."/>
            <person name="Veneault-Fourrey C."/>
            <person name="LaButti K."/>
            <person name="Lindquist E.A."/>
            <person name="Lipzen A."/>
            <person name="Lundell T."/>
            <person name="Morin E."/>
            <person name="Murat C."/>
            <person name="Riley R."/>
            <person name="Ohm R."/>
            <person name="Sun H."/>
            <person name="Tunlid A."/>
            <person name="Henrissat B."/>
            <person name="Grigoriev I.V."/>
            <person name="Hibbett D.S."/>
            <person name="Martin F."/>
        </authorList>
    </citation>
    <scope>NUCLEOTIDE SEQUENCE [LARGE SCALE GENOMIC DNA]</scope>
    <source>
        <strain evidence="2">FD-334 SS-4</strain>
    </source>
</reference>
<dbReference type="Proteomes" id="UP000054270">
    <property type="component" value="Unassembled WGS sequence"/>
</dbReference>
<dbReference type="InterPro" id="IPR012337">
    <property type="entry name" value="RNaseH-like_sf"/>
</dbReference>
<evidence type="ECO:0000313" key="1">
    <source>
        <dbReference type="EMBL" id="KJA14595.1"/>
    </source>
</evidence>
<dbReference type="STRING" id="945553.A0A0D2P1X1"/>
<feature type="non-terminal residue" evidence="1">
    <location>
        <position position="184"/>
    </location>
</feature>
<proteinExistence type="predicted"/>
<evidence type="ECO:0000313" key="2">
    <source>
        <dbReference type="Proteomes" id="UP000054270"/>
    </source>
</evidence>
<keyword evidence="2" id="KW-1185">Reference proteome</keyword>
<dbReference type="Gene3D" id="3.30.420.10">
    <property type="entry name" value="Ribonuclease H-like superfamily/Ribonuclease H"/>
    <property type="match status" value="1"/>
</dbReference>
<evidence type="ECO:0008006" key="3">
    <source>
        <dbReference type="Google" id="ProtNLM"/>
    </source>
</evidence>
<accession>A0A0D2P1X1</accession>
<gene>
    <name evidence="1" type="ORF">HYPSUDRAFT_113141</name>
</gene>
<dbReference type="OMA" id="WAYETAF"/>
<name>A0A0D2P1X1_HYPSF</name>
<protein>
    <recommendedName>
        <fullName evidence="3">Integrase catalytic domain-containing protein</fullName>
    </recommendedName>
</protein>
<dbReference type="SUPFAM" id="SSF53098">
    <property type="entry name" value="Ribonuclease H-like"/>
    <property type="match status" value="1"/>
</dbReference>
<dbReference type="InterPro" id="IPR036397">
    <property type="entry name" value="RNaseH_sf"/>
</dbReference>
<dbReference type="PANTHER" id="PTHR48475">
    <property type="entry name" value="RIBONUCLEASE H"/>
    <property type="match status" value="1"/>
</dbReference>
<dbReference type="OrthoDB" id="446925at2759"/>